<sequence length="568" mass="61309">MTENIGYISNSAQTSQPDIEKSIGEDIPSETTNGPTQSGSSLSSQEKQQLSSNNDGVEPTRRVTGYRWILICIAIYSANILYGLDTTIAADIQADVSEAYDNVTQLGWLGVGFTLGSTVAILPLGKVYGIFNNKWIFINCLAHFAAASALCGAAPTMSAVIVGRVWAGAGGAGMYLGTLNLVTVTSTPKEQPFYVGLTGFAYGSGCILGPVVGGLFADSAATWRWAFYLNLVIFGAMSPIYLFLLPSLPRHPGTTFTQKLKGLDWLGTVLTGGLYVSFTLAFTFGGAIWDWDDARVIALIVLFIIFTIVFAVTQYYSVFTNKMDRLFPCEFLRDPQLILLYVCMACGGAALFVSIYYIPLYFLFVHGDSGTEAAVRLLPFICFYVATILACGAFMGRVGYHWLWYLISGLFMTAGGTTMYTVNADTAAANIYGYTTLVGLGMATTQAGYAVGPLLVRPERVAELIQFLNISQGSSQLIGLAIAGSMFQSITFAGLQDVLRGTGYPDSEIRAAIAGARSDILQNANPELRARCIDVIVRSIRNAWVLVITAGALWTVCSCFLTKRRFVT</sequence>
<evidence type="ECO:0000313" key="10">
    <source>
        <dbReference type="EMBL" id="KAF2836213.1"/>
    </source>
</evidence>
<evidence type="ECO:0000256" key="1">
    <source>
        <dbReference type="ARBA" id="ARBA00004141"/>
    </source>
</evidence>
<evidence type="ECO:0000256" key="4">
    <source>
        <dbReference type="ARBA" id="ARBA00022692"/>
    </source>
</evidence>
<keyword evidence="6 8" id="KW-0472">Membrane</keyword>
<dbReference type="Gene3D" id="1.20.1250.20">
    <property type="entry name" value="MFS general substrate transporter like domains"/>
    <property type="match status" value="2"/>
</dbReference>
<organism evidence="10 11">
    <name type="scientific">Patellaria atrata CBS 101060</name>
    <dbReference type="NCBI Taxonomy" id="1346257"/>
    <lineage>
        <taxon>Eukaryota</taxon>
        <taxon>Fungi</taxon>
        <taxon>Dikarya</taxon>
        <taxon>Ascomycota</taxon>
        <taxon>Pezizomycotina</taxon>
        <taxon>Dothideomycetes</taxon>
        <taxon>Dothideomycetes incertae sedis</taxon>
        <taxon>Patellariales</taxon>
        <taxon>Patellariaceae</taxon>
        <taxon>Patellaria</taxon>
    </lineage>
</organism>
<comment type="similarity">
    <text evidence="2">Belongs to the major facilitator superfamily. TCR/Tet family.</text>
</comment>
<evidence type="ECO:0000256" key="7">
    <source>
        <dbReference type="SAM" id="MobiDB-lite"/>
    </source>
</evidence>
<evidence type="ECO:0000256" key="6">
    <source>
        <dbReference type="ARBA" id="ARBA00023136"/>
    </source>
</evidence>
<feature type="transmembrane region" description="Helical" evidence="8">
    <location>
        <begin position="543"/>
        <end position="562"/>
    </location>
</feature>
<feature type="compositionally biased region" description="Low complexity" evidence="7">
    <location>
        <begin position="37"/>
        <end position="52"/>
    </location>
</feature>
<dbReference type="SUPFAM" id="SSF103473">
    <property type="entry name" value="MFS general substrate transporter"/>
    <property type="match status" value="1"/>
</dbReference>
<dbReference type="Proteomes" id="UP000799429">
    <property type="component" value="Unassembled WGS sequence"/>
</dbReference>
<feature type="transmembrane region" description="Helical" evidence="8">
    <location>
        <begin position="265"/>
        <end position="289"/>
    </location>
</feature>
<dbReference type="InterPro" id="IPR011701">
    <property type="entry name" value="MFS"/>
</dbReference>
<protein>
    <submittedName>
        <fullName evidence="10">MFS general substrate transporter</fullName>
    </submittedName>
</protein>
<feature type="transmembrane region" description="Helical" evidence="8">
    <location>
        <begin position="477"/>
        <end position="495"/>
    </location>
</feature>
<feature type="domain" description="Major facilitator superfamily (MFS) profile" evidence="9">
    <location>
        <begin position="71"/>
        <end position="568"/>
    </location>
</feature>
<dbReference type="PANTHER" id="PTHR23501">
    <property type="entry name" value="MAJOR FACILITATOR SUPERFAMILY"/>
    <property type="match status" value="1"/>
</dbReference>
<dbReference type="GO" id="GO:0022857">
    <property type="term" value="F:transmembrane transporter activity"/>
    <property type="evidence" value="ECO:0007669"/>
    <property type="project" value="InterPro"/>
</dbReference>
<evidence type="ECO:0000256" key="5">
    <source>
        <dbReference type="ARBA" id="ARBA00022989"/>
    </source>
</evidence>
<keyword evidence="3" id="KW-0813">Transport</keyword>
<feature type="transmembrane region" description="Helical" evidence="8">
    <location>
        <begin position="337"/>
        <end position="357"/>
    </location>
</feature>
<accession>A0A9P4S4S4</accession>
<keyword evidence="11" id="KW-1185">Reference proteome</keyword>
<dbReference type="PANTHER" id="PTHR23501:SF12">
    <property type="entry name" value="MAJOR FACILITATOR SUPERFAMILY (MFS) PROFILE DOMAIN-CONTAINING PROTEIN-RELATED"/>
    <property type="match status" value="1"/>
</dbReference>
<comment type="caution">
    <text evidence="10">The sequence shown here is derived from an EMBL/GenBank/DDBJ whole genome shotgun (WGS) entry which is preliminary data.</text>
</comment>
<feature type="transmembrane region" description="Helical" evidence="8">
    <location>
        <begin position="434"/>
        <end position="456"/>
    </location>
</feature>
<keyword evidence="5 8" id="KW-1133">Transmembrane helix</keyword>
<evidence type="ECO:0000313" key="11">
    <source>
        <dbReference type="Proteomes" id="UP000799429"/>
    </source>
</evidence>
<reference evidence="10" key="1">
    <citation type="journal article" date="2020" name="Stud. Mycol.">
        <title>101 Dothideomycetes genomes: a test case for predicting lifestyles and emergence of pathogens.</title>
        <authorList>
            <person name="Haridas S."/>
            <person name="Albert R."/>
            <person name="Binder M."/>
            <person name="Bloem J."/>
            <person name="Labutti K."/>
            <person name="Salamov A."/>
            <person name="Andreopoulos B."/>
            <person name="Baker S."/>
            <person name="Barry K."/>
            <person name="Bills G."/>
            <person name="Bluhm B."/>
            <person name="Cannon C."/>
            <person name="Castanera R."/>
            <person name="Culley D."/>
            <person name="Daum C."/>
            <person name="Ezra D."/>
            <person name="Gonzalez J."/>
            <person name="Henrissat B."/>
            <person name="Kuo A."/>
            <person name="Liang C."/>
            <person name="Lipzen A."/>
            <person name="Lutzoni F."/>
            <person name="Magnuson J."/>
            <person name="Mondo S."/>
            <person name="Nolan M."/>
            <person name="Ohm R."/>
            <person name="Pangilinan J."/>
            <person name="Park H.-J."/>
            <person name="Ramirez L."/>
            <person name="Alfaro M."/>
            <person name="Sun H."/>
            <person name="Tritt A."/>
            <person name="Yoshinaga Y."/>
            <person name="Zwiers L.-H."/>
            <person name="Turgeon B."/>
            <person name="Goodwin S."/>
            <person name="Spatafora J."/>
            <person name="Crous P."/>
            <person name="Grigoriev I."/>
        </authorList>
    </citation>
    <scope>NUCLEOTIDE SEQUENCE</scope>
    <source>
        <strain evidence="10">CBS 101060</strain>
    </source>
</reference>
<feature type="transmembrane region" description="Helical" evidence="8">
    <location>
        <begin position="377"/>
        <end position="395"/>
    </location>
</feature>
<feature type="transmembrane region" description="Helical" evidence="8">
    <location>
        <begin position="136"/>
        <end position="155"/>
    </location>
</feature>
<dbReference type="PROSITE" id="PS50850">
    <property type="entry name" value="MFS"/>
    <property type="match status" value="1"/>
</dbReference>
<dbReference type="Pfam" id="PF07690">
    <property type="entry name" value="MFS_1"/>
    <property type="match status" value="1"/>
</dbReference>
<feature type="region of interest" description="Disordered" evidence="7">
    <location>
        <begin position="1"/>
        <end position="57"/>
    </location>
</feature>
<feature type="transmembrane region" description="Helical" evidence="8">
    <location>
        <begin position="68"/>
        <end position="85"/>
    </location>
</feature>
<dbReference type="AlphaFoldDB" id="A0A9P4S4S4"/>
<dbReference type="InterPro" id="IPR036259">
    <property type="entry name" value="MFS_trans_sf"/>
</dbReference>
<feature type="transmembrane region" description="Helical" evidence="8">
    <location>
        <begin position="105"/>
        <end position="124"/>
    </location>
</feature>
<proteinExistence type="inferred from homology"/>
<dbReference type="InterPro" id="IPR020846">
    <property type="entry name" value="MFS_dom"/>
</dbReference>
<feature type="transmembrane region" description="Helical" evidence="8">
    <location>
        <begin position="223"/>
        <end position="244"/>
    </location>
</feature>
<keyword evidence="4 8" id="KW-0812">Transmembrane</keyword>
<dbReference type="OrthoDB" id="10021397at2759"/>
<gene>
    <name evidence="10" type="ORF">M501DRAFT_940188</name>
</gene>
<feature type="transmembrane region" description="Helical" evidence="8">
    <location>
        <begin position="295"/>
        <end position="316"/>
    </location>
</feature>
<evidence type="ECO:0000259" key="9">
    <source>
        <dbReference type="PROSITE" id="PS50850"/>
    </source>
</evidence>
<feature type="transmembrane region" description="Helical" evidence="8">
    <location>
        <begin position="194"/>
        <end position="217"/>
    </location>
</feature>
<evidence type="ECO:0000256" key="2">
    <source>
        <dbReference type="ARBA" id="ARBA00007520"/>
    </source>
</evidence>
<dbReference type="EMBL" id="MU006104">
    <property type="protein sequence ID" value="KAF2836213.1"/>
    <property type="molecule type" value="Genomic_DNA"/>
</dbReference>
<comment type="subcellular location">
    <subcellularLocation>
        <location evidence="1">Membrane</location>
        <topology evidence="1">Multi-pass membrane protein</topology>
    </subcellularLocation>
</comment>
<evidence type="ECO:0000256" key="3">
    <source>
        <dbReference type="ARBA" id="ARBA00022448"/>
    </source>
</evidence>
<evidence type="ECO:0000256" key="8">
    <source>
        <dbReference type="SAM" id="Phobius"/>
    </source>
</evidence>
<dbReference type="GO" id="GO:0005886">
    <property type="term" value="C:plasma membrane"/>
    <property type="evidence" value="ECO:0007669"/>
    <property type="project" value="TreeGrafter"/>
</dbReference>
<feature type="transmembrane region" description="Helical" evidence="8">
    <location>
        <begin position="402"/>
        <end position="422"/>
    </location>
</feature>
<name>A0A9P4S4S4_9PEZI</name>
<feature type="compositionally biased region" description="Polar residues" evidence="7">
    <location>
        <begin position="1"/>
        <end position="17"/>
    </location>
</feature>
<feature type="transmembrane region" description="Helical" evidence="8">
    <location>
        <begin position="161"/>
        <end position="182"/>
    </location>
</feature>